<keyword evidence="2 3" id="KW-0472">Membrane</keyword>
<keyword evidence="5" id="KW-0614">Plasmid</keyword>
<evidence type="ECO:0000256" key="3">
    <source>
        <dbReference type="SAM" id="Phobius"/>
    </source>
</evidence>
<feature type="transmembrane region" description="Helical" evidence="3">
    <location>
        <begin position="372"/>
        <end position="390"/>
    </location>
</feature>
<dbReference type="InterPro" id="IPR012338">
    <property type="entry name" value="Beta-lactam/transpept-like"/>
</dbReference>
<feature type="domain" description="Beta-lactamase-related" evidence="4">
    <location>
        <begin position="36"/>
        <end position="349"/>
    </location>
</feature>
<evidence type="ECO:0000256" key="2">
    <source>
        <dbReference type="ARBA" id="ARBA00023136"/>
    </source>
</evidence>
<evidence type="ECO:0000256" key="1">
    <source>
        <dbReference type="ARBA" id="ARBA00004370"/>
    </source>
</evidence>
<dbReference type="Pfam" id="PF00144">
    <property type="entry name" value="Beta-lactamase"/>
    <property type="match status" value="1"/>
</dbReference>
<comment type="subcellular location">
    <subcellularLocation>
        <location evidence="1">Membrane</location>
    </subcellularLocation>
</comment>
<dbReference type="Gene3D" id="3.40.710.10">
    <property type="entry name" value="DD-peptidase/beta-lactamase superfamily"/>
    <property type="match status" value="1"/>
</dbReference>
<dbReference type="SUPFAM" id="SSF56601">
    <property type="entry name" value="beta-lactamase/transpeptidase-like"/>
    <property type="match status" value="1"/>
</dbReference>
<dbReference type="InterPro" id="IPR001466">
    <property type="entry name" value="Beta-lactam-related"/>
</dbReference>
<organism evidence="5">
    <name type="scientific">Staphylococcus xylosus</name>
    <dbReference type="NCBI Taxonomy" id="1288"/>
    <lineage>
        <taxon>Bacteria</taxon>
        <taxon>Bacillati</taxon>
        <taxon>Bacillota</taxon>
        <taxon>Bacilli</taxon>
        <taxon>Bacillales</taxon>
        <taxon>Staphylococcaceae</taxon>
        <taxon>Staphylococcus</taxon>
    </lineage>
</organism>
<dbReference type="EMBL" id="LT223129">
    <property type="protein sequence ID" value="CZT31770.1"/>
    <property type="molecule type" value="Genomic_DNA"/>
</dbReference>
<dbReference type="InterPro" id="IPR050491">
    <property type="entry name" value="AmpC-like"/>
</dbReference>
<reference evidence="5" key="2">
    <citation type="journal article" date="2017" name="Antimicrob. Agents Chemother.">
        <title>New Macrolide-Lincosamide-Streptogramin B Resistance Gene erm(48) on the Novel Plasmid pJW2311 in Staphylococcus xylosus.</title>
        <authorList>
            <person name="Wipf J.R.K."/>
            <person name="Riley M.C."/>
            <person name="Kania S.A."/>
            <person name="Bemis D.A."/>
            <person name="Andreis S."/>
            <person name="Schwendener S."/>
            <person name="Perreten V."/>
        </authorList>
    </citation>
    <scope>NUCLEOTIDE SEQUENCE [LARGE SCALE GENOMIC DNA]</scope>
    <source>
        <strain evidence="5">JW2311</strain>
        <plasmid evidence="5">pJW2311</plasmid>
    </source>
</reference>
<keyword evidence="3" id="KW-0812">Transmembrane</keyword>
<sequence>MARRVIYIILIMIFLMNILSQTLWAQENHSFDNEKIDKFIKDYLARNGLPGASIVIVKNGEVQYKQGYGNDSNGKSITERSPMRIGSVSKSFTSLAVLQLIEKRKVNLDDKIVEHIPEVKMNDSRWSNVTIRQLLSHTSGLPNPTIVKPADNLQESVDRLNDWELKSTPGKHHAYSNVNYWVLAYLVEKVSKEPFKKYMNKNVFRPVNMKNSFIISNSEHSSEQLPKGHVTAYGQAIPWDEMTRMDLGAGGVVTTAEDMGKWLAMQTNNGVSSSNQRVISRKLLNESQSAQPGSGKYGLGWSLNYDNDNLKRIKHSGVDTGYQAQQDIDTDSGYAIAVLLNSNTSTYEHAYDLSSGVIKLVKNKKPEVSQPIPTIVDYVIGTITLIYFSLGIRRIIKVKDQANKHFYSSMLLFYLNFIPQLAAILGIGWFLFYVPTIQSNSSTTLDIFGIYPALMILLATIFAIEITLVTVKVYYRKKLNSKRKE</sequence>
<feature type="transmembrane region" description="Helical" evidence="3">
    <location>
        <begin position="411"/>
        <end position="433"/>
    </location>
</feature>
<name>A0A1W7M231_STAXY</name>
<accession>A0A1W7M231</accession>
<keyword evidence="3" id="KW-1133">Transmembrane helix</keyword>
<proteinExistence type="predicted"/>
<dbReference type="PANTHER" id="PTHR46825">
    <property type="entry name" value="D-ALANYL-D-ALANINE-CARBOXYPEPTIDASE/ENDOPEPTIDASE AMPH"/>
    <property type="match status" value="1"/>
</dbReference>
<evidence type="ECO:0000259" key="4">
    <source>
        <dbReference type="Pfam" id="PF00144"/>
    </source>
</evidence>
<evidence type="ECO:0000313" key="5">
    <source>
        <dbReference type="EMBL" id="CZT31770.1"/>
    </source>
</evidence>
<dbReference type="GO" id="GO:0016020">
    <property type="term" value="C:membrane"/>
    <property type="evidence" value="ECO:0007669"/>
    <property type="project" value="UniProtKB-SubCell"/>
</dbReference>
<dbReference type="AlphaFoldDB" id="A0A1W7M231"/>
<geneLocation type="plasmid" evidence="5">
    <name>pJW2311</name>
</geneLocation>
<reference evidence="5" key="1">
    <citation type="submission" date="2016-02" db="EMBL/GenBank/DDBJ databases">
        <authorList>
            <person name="Wen L."/>
            <person name="He K."/>
            <person name="Yang H."/>
        </authorList>
    </citation>
    <scope>NUCLEOTIDE SEQUENCE</scope>
    <source>
        <strain evidence="5">JW2311</strain>
        <plasmid evidence="5">pJW2311</plasmid>
    </source>
</reference>
<feature type="transmembrane region" description="Helical" evidence="3">
    <location>
        <begin position="453"/>
        <end position="475"/>
    </location>
</feature>
<dbReference type="RefSeq" id="WP_241957757.1">
    <property type="nucleotide sequence ID" value="NZ_QXUI01000013.1"/>
</dbReference>
<protein>
    <recommendedName>
        <fullName evidence="4">Beta-lactamase-related domain-containing protein</fullName>
    </recommendedName>
</protein>
<dbReference type="PANTHER" id="PTHR46825:SF11">
    <property type="entry name" value="PENICILLIN-BINDING PROTEIN 4"/>
    <property type="match status" value="1"/>
</dbReference>